<gene>
    <name evidence="4" type="ORF">FGIG_07726</name>
</gene>
<evidence type="ECO:0000256" key="3">
    <source>
        <dbReference type="ARBA" id="ARBA00023315"/>
    </source>
</evidence>
<dbReference type="Proteomes" id="UP000316759">
    <property type="component" value="Unassembled WGS sequence"/>
</dbReference>
<comment type="caution">
    <text evidence="4">The sequence shown here is derived from an EMBL/GenBank/DDBJ whole genome shotgun (WGS) entry which is preliminary data.</text>
</comment>
<dbReference type="STRING" id="46835.A0A504Z0A8"/>
<keyword evidence="2" id="KW-0808">Transferase</keyword>
<organism evidence="4 5">
    <name type="scientific">Fasciola gigantica</name>
    <name type="common">Giant liver fluke</name>
    <dbReference type="NCBI Taxonomy" id="46835"/>
    <lineage>
        <taxon>Eukaryota</taxon>
        <taxon>Metazoa</taxon>
        <taxon>Spiralia</taxon>
        <taxon>Lophotrochozoa</taxon>
        <taxon>Platyhelminthes</taxon>
        <taxon>Trematoda</taxon>
        <taxon>Digenea</taxon>
        <taxon>Plagiorchiida</taxon>
        <taxon>Echinostomata</taxon>
        <taxon>Echinostomatoidea</taxon>
        <taxon>Fasciolidae</taxon>
        <taxon>Fasciola</taxon>
    </lineage>
</organism>
<dbReference type="Pfam" id="PF03982">
    <property type="entry name" value="DAGAT"/>
    <property type="match status" value="1"/>
</dbReference>
<evidence type="ECO:0000313" key="4">
    <source>
        <dbReference type="EMBL" id="TPP63917.1"/>
    </source>
</evidence>
<dbReference type="InterPro" id="IPR007130">
    <property type="entry name" value="DAGAT"/>
</dbReference>
<proteinExistence type="inferred from homology"/>
<dbReference type="EMBL" id="SUNJ01005069">
    <property type="protein sequence ID" value="TPP63917.1"/>
    <property type="molecule type" value="Genomic_DNA"/>
</dbReference>
<evidence type="ECO:0000256" key="1">
    <source>
        <dbReference type="ARBA" id="ARBA00005420"/>
    </source>
</evidence>
<sequence length="93" mass="10740">MSLCDDQQQHLFLHADLCARNCKISEKHLSLTHFFPSLCSFISVGTPIPVPLEPSPTRDQVAKLKEVYLEKLNQLFQKYKPIYDPDADDVEFF</sequence>
<protein>
    <submittedName>
        <fullName evidence="4">Uncharacterized protein</fullName>
    </submittedName>
</protein>
<name>A0A504Z0A8_FASGI</name>
<evidence type="ECO:0000313" key="5">
    <source>
        <dbReference type="Proteomes" id="UP000316759"/>
    </source>
</evidence>
<dbReference type="OrthoDB" id="264532at2759"/>
<keyword evidence="5" id="KW-1185">Reference proteome</keyword>
<comment type="similarity">
    <text evidence="1">Belongs to the diacylglycerol acyltransferase family.</text>
</comment>
<dbReference type="GO" id="GO:0008374">
    <property type="term" value="F:O-acyltransferase activity"/>
    <property type="evidence" value="ECO:0007669"/>
    <property type="project" value="InterPro"/>
</dbReference>
<accession>A0A504Z0A8</accession>
<evidence type="ECO:0000256" key="2">
    <source>
        <dbReference type="ARBA" id="ARBA00022679"/>
    </source>
</evidence>
<keyword evidence="3" id="KW-0012">Acyltransferase</keyword>
<reference evidence="4 5" key="1">
    <citation type="submission" date="2019-04" db="EMBL/GenBank/DDBJ databases">
        <title>Annotation for the trematode Fasciola gigantica.</title>
        <authorList>
            <person name="Choi Y.-J."/>
        </authorList>
    </citation>
    <scope>NUCLEOTIDE SEQUENCE [LARGE SCALE GENOMIC DNA]</scope>
    <source>
        <strain evidence="4">Uganda_cow_1</strain>
    </source>
</reference>
<dbReference type="AlphaFoldDB" id="A0A504Z0A8"/>